<comment type="caution">
    <text evidence="2">The sequence shown here is derived from an EMBL/GenBank/DDBJ whole genome shotgun (WGS) entry which is preliminary data.</text>
</comment>
<reference evidence="3" key="1">
    <citation type="journal article" date="2019" name="Int. J. Syst. Evol. Microbiol.">
        <title>The Global Catalogue of Microorganisms (GCM) 10K type strain sequencing project: providing services to taxonomists for standard genome sequencing and annotation.</title>
        <authorList>
            <consortium name="The Broad Institute Genomics Platform"/>
            <consortium name="The Broad Institute Genome Sequencing Center for Infectious Disease"/>
            <person name="Wu L."/>
            <person name="Ma J."/>
        </authorList>
    </citation>
    <scope>NUCLEOTIDE SEQUENCE [LARGE SCALE GENOMIC DNA]</scope>
    <source>
        <strain evidence="3">CCM 8653</strain>
    </source>
</reference>
<sequence>MPTPRNGSSPARRKKIETPVLAATLVCLVLAGVGAVAGFEVLGGLGPVPVLIVLIVLVFAVGAVMTVRRITALRSPAPGPSKD</sequence>
<protein>
    <submittedName>
        <fullName evidence="2">Uncharacterized protein</fullName>
    </submittedName>
</protein>
<proteinExistence type="predicted"/>
<keyword evidence="1" id="KW-0812">Transmembrane</keyword>
<evidence type="ECO:0000256" key="1">
    <source>
        <dbReference type="SAM" id="Phobius"/>
    </source>
</evidence>
<feature type="transmembrane region" description="Helical" evidence="1">
    <location>
        <begin position="48"/>
        <end position="67"/>
    </location>
</feature>
<accession>A0ABQ2BA49</accession>
<keyword evidence="1" id="KW-0472">Membrane</keyword>
<keyword evidence="3" id="KW-1185">Reference proteome</keyword>
<evidence type="ECO:0000313" key="2">
    <source>
        <dbReference type="EMBL" id="GGI11413.1"/>
    </source>
</evidence>
<dbReference type="RefSeq" id="WP_188525131.1">
    <property type="nucleotide sequence ID" value="NZ_BMDG01000015.1"/>
</dbReference>
<keyword evidence="1" id="KW-1133">Transmembrane helix</keyword>
<organism evidence="2 3">
    <name type="scientific">Isoptericola cucumis</name>
    <dbReference type="NCBI Taxonomy" id="1776856"/>
    <lineage>
        <taxon>Bacteria</taxon>
        <taxon>Bacillati</taxon>
        <taxon>Actinomycetota</taxon>
        <taxon>Actinomycetes</taxon>
        <taxon>Micrococcales</taxon>
        <taxon>Promicromonosporaceae</taxon>
        <taxon>Isoptericola</taxon>
    </lineage>
</organism>
<dbReference type="EMBL" id="BMDG01000015">
    <property type="protein sequence ID" value="GGI11413.1"/>
    <property type="molecule type" value="Genomic_DNA"/>
</dbReference>
<evidence type="ECO:0000313" key="3">
    <source>
        <dbReference type="Proteomes" id="UP000632535"/>
    </source>
</evidence>
<gene>
    <name evidence="2" type="ORF">GCM10007368_36070</name>
</gene>
<dbReference type="Proteomes" id="UP000632535">
    <property type="component" value="Unassembled WGS sequence"/>
</dbReference>
<name>A0ABQ2BA49_9MICO</name>